<organism evidence="7 8">
    <name type="scientific">Panicum virgatum</name>
    <name type="common">Blackwell switchgrass</name>
    <dbReference type="NCBI Taxonomy" id="38727"/>
    <lineage>
        <taxon>Eukaryota</taxon>
        <taxon>Viridiplantae</taxon>
        <taxon>Streptophyta</taxon>
        <taxon>Embryophyta</taxon>
        <taxon>Tracheophyta</taxon>
        <taxon>Spermatophyta</taxon>
        <taxon>Magnoliopsida</taxon>
        <taxon>Liliopsida</taxon>
        <taxon>Poales</taxon>
        <taxon>Poaceae</taxon>
        <taxon>PACMAD clade</taxon>
        <taxon>Panicoideae</taxon>
        <taxon>Panicodae</taxon>
        <taxon>Paniceae</taxon>
        <taxon>Panicinae</taxon>
        <taxon>Panicum</taxon>
        <taxon>Panicum sect. Hiantes</taxon>
    </lineage>
</organism>
<name>A0A8T0MXV9_PANVG</name>
<comment type="subcellular location">
    <subcellularLocation>
        <location evidence="1">Membrane</location>
        <topology evidence="1">Multi-pass membrane protein</topology>
    </subcellularLocation>
</comment>
<evidence type="ECO:0000256" key="2">
    <source>
        <dbReference type="ARBA" id="ARBA00022448"/>
    </source>
</evidence>
<protein>
    <recommendedName>
        <fullName evidence="9">Major facilitator superfamily (MFS) profile domain-containing protein</fullName>
    </recommendedName>
</protein>
<dbReference type="InterPro" id="IPR005829">
    <property type="entry name" value="Sugar_transporter_CS"/>
</dbReference>
<dbReference type="PANTHER" id="PTHR23504">
    <property type="entry name" value="MAJOR FACILITATOR SUPERFAMILY DOMAIN-CONTAINING PROTEIN 10"/>
    <property type="match status" value="1"/>
</dbReference>
<feature type="transmembrane region" description="Helical" evidence="6">
    <location>
        <begin position="377"/>
        <end position="397"/>
    </location>
</feature>
<dbReference type="InterPro" id="IPR036259">
    <property type="entry name" value="MFS_trans_sf"/>
</dbReference>
<evidence type="ECO:0000313" key="7">
    <source>
        <dbReference type="EMBL" id="KAG2539616.1"/>
    </source>
</evidence>
<dbReference type="GO" id="GO:0016020">
    <property type="term" value="C:membrane"/>
    <property type="evidence" value="ECO:0007669"/>
    <property type="project" value="UniProtKB-SubCell"/>
</dbReference>
<keyword evidence="5 6" id="KW-0472">Membrane</keyword>
<feature type="transmembrane region" description="Helical" evidence="6">
    <location>
        <begin position="336"/>
        <end position="356"/>
    </location>
</feature>
<evidence type="ECO:0000313" key="8">
    <source>
        <dbReference type="Proteomes" id="UP000823388"/>
    </source>
</evidence>
<dbReference type="PRINTS" id="PR01035">
    <property type="entry name" value="TCRTETA"/>
</dbReference>
<feature type="transmembrane region" description="Helical" evidence="6">
    <location>
        <begin position="142"/>
        <end position="164"/>
    </location>
</feature>
<accession>A0A8T0MXV9</accession>
<gene>
    <name evidence="7" type="ORF">PVAP13_9NG467200</name>
</gene>
<keyword evidence="3 6" id="KW-0812">Transmembrane</keyword>
<dbReference type="SUPFAM" id="SSF103473">
    <property type="entry name" value="MFS general substrate transporter"/>
    <property type="match status" value="1"/>
</dbReference>
<feature type="transmembrane region" description="Helical" evidence="6">
    <location>
        <begin position="7"/>
        <end position="25"/>
    </location>
</feature>
<feature type="transmembrane region" description="Helical" evidence="6">
    <location>
        <begin position="280"/>
        <end position="299"/>
    </location>
</feature>
<dbReference type="PANTHER" id="PTHR23504:SF1">
    <property type="entry name" value="GH21943P-RELATED"/>
    <property type="match status" value="1"/>
</dbReference>
<dbReference type="Gene3D" id="1.20.1250.20">
    <property type="entry name" value="MFS general substrate transporter like domains"/>
    <property type="match status" value="1"/>
</dbReference>
<evidence type="ECO:0000256" key="3">
    <source>
        <dbReference type="ARBA" id="ARBA00022692"/>
    </source>
</evidence>
<evidence type="ECO:0000256" key="1">
    <source>
        <dbReference type="ARBA" id="ARBA00004141"/>
    </source>
</evidence>
<feature type="transmembrane region" description="Helical" evidence="6">
    <location>
        <begin position="104"/>
        <end position="130"/>
    </location>
</feature>
<dbReference type="InterPro" id="IPR001958">
    <property type="entry name" value="Tet-R_TetA/multi-R_MdtG-like"/>
</dbReference>
<dbReference type="InterPro" id="IPR011701">
    <property type="entry name" value="MFS"/>
</dbReference>
<feature type="transmembrane region" description="Helical" evidence="6">
    <location>
        <begin position="45"/>
        <end position="68"/>
    </location>
</feature>
<dbReference type="Pfam" id="PF07690">
    <property type="entry name" value="MFS_1"/>
    <property type="match status" value="1"/>
</dbReference>
<keyword evidence="2" id="KW-0813">Transport</keyword>
<keyword evidence="8" id="KW-1185">Reference proteome</keyword>
<proteinExistence type="predicted"/>
<dbReference type="GO" id="GO:0022857">
    <property type="term" value="F:transmembrane transporter activity"/>
    <property type="evidence" value="ECO:0007669"/>
    <property type="project" value="InterPro"/>
</dbReference>
<sequence>MEEVAELGHLLVFAFLFCFAAYMVGPVITDVTMGALCPGRDECSLAIYLTGLQQAVTGLGALVLTPVVGNLSDRYGRKALLALPATASIVPLGILAYGRTRGYFYAYYITETLTATVCEGSMMCLSLAYVADRVPEARRAAAFGVFTGVCSAGFVASTIAARFLPVSSTCQVAAVAAVATAVYMKAFLQETDGGASSCSCDEEASRPLCIPSSSSEELSPKLPPLRKAPSLSEIAALLTSSSTFSRAAVVTFFHGLGDAGQLNTLLYFLKAKFHYSKNQYANLLLIIGITGSFSQLTVMPLLVPKLGEQKLLIIALTASCGHAFLYSIAWSFWVPYLAASCVILSMLVTPCIRSIISKKVGPFEQGMVQGCITGISSTANVISPLIFTPLTGMYLMLSLLTHLN</sequence>
<dbReference type="PROSITE" id="PS00216">
    <property type="entry name" value="SUGAR_TRANSPORT_1"/>
    <property type="match status" value="1"/>
</dbReference>
<evidence type="ECO:0000256" key="5">
    <source>
        <dbReference type="ARBA" id="ARBA00023136"/>
    </source>
</evidence>
<dbReference type="EMBL" id="CM029054">
    <property type="protein sequence ID" value="KAG2539616.1"/>
    <property type="molecule type" value="Genomic_DNA"/>
</dbReference>
<evidence type="ECO:0008006" key="9">
    <source>
        <dbReference type="Google" id="ProtNLM"/>
    </source>
</evidence>
<reference evidence="7" key="1">
    <citation type="submission" date="2020-05" db="EMBL/GenBank/DDBJ databases">
        <title>WGS assembly of Panicum virgatum.</title>
        <authorList>
            <person name="Lovell J.T."/>
            <person name="Jenkins J."/>
            <person name="Shu S."/>
            <person name="Juenger T.E."/>
            <person name="Schmutz J."/>
        </authorList>
    </citation>
    <scope>NUCLEOTIDE SEQUENCE</scope>
    <source>
        <strain evidence="7">AP13</strain>
    </source>
</reference>
<comment type="caution">
    <text evidence="7">The sequence shown here is derived from an EMBL/GenBank/DDBJ whole genome shotgun (WGS) entry which is preliminary data.</text>
</comment>
<dbReference type="Proteomes" id="UP000823388">
    <property type="component" value="Chromosome 9N"/>
</dbReference>
<keyword evidence="4 6" id="KW-1133">Transmembrane helix</keyword>
<dbReference type="AlphaFoldDB" id="A0A8T0MXV9"/>
<evidence type="ECO:0000256" key="6">
    <source>
        <dbReference type="SAM" id="Phobius"/>
    </source>
</evidence>
<evidence type="ECO:0000256" key="4">
    <source>
        <dbReference type="ARBA" id="ARBA00022989"/>
    </source>
</evidence>
<dbReference type="CDD" id="cd17330">
    <property type="entry name" value="MFS_SLC46_TetA_like"/>
    <property type="match status" value="1"/>
</dbReference>
<feature type="transmembrane region" description="Helical" evidence="6">
    <location>
        <begin position="80"/>
        <end position="98"/>
    </location>
</feature>